<dbReference type="RefSeq" id="WP_248591954.1">
    <property type="nucleotide sequence ID" value="NZ_BAABEB010000001.1"/>
</dbReference>
<accession>A0ABY4L0K7</accession>
<sequence length="273" mass="29755">MEHEPHIRDLLTTLKRVAGAFKADGVPFALSGGFAAFARGAPPSRHDVDFAVLPEDAERALEVLAKAGLRPVDTVEDWLVKAHDGEVVVDLIHSPADIPVTPALLARAAPLKVDSVHVPVLDATDLVVMRLRAFTEHECDFSGPLATVRALREQVDWGRVDAEVGASPYARAFLVLLGLLGVTGGKGSAMPHEPPQYAAGHLQQALAEDPRTAEQGIRVRVVGDDVYLSGQVSCPRRRDRVLEVARERMPDYRVHDELSVVRFDGPVREERLT</sequence>
<dbReference type="SUPFAM" id="SSF81301">
    <property type="entry name" value="Nucleotidyltransferase"/>
    <property type="match status" value="1"/>
</dbReference>
<dbReference type="Pfam" id="PF04972">
    <property type="entry name" value="BON"/>
    <property type="match status" value="1"/>
</dbReference>
<reference evidence="2 3" key="1">
    <citation type="submission" date="2020-04" db="EMBL/GenBank/DDBJ databases">
        <title>Thermobifida alba genome sequencing and assembly.</title>
        <authorList>
            <person name="Luzics S."/>
            <person name="Horvath B."/>
            <person name="Nagy I."/>
            <person name="Toth A."/>
            <person name="Nagy I."/>
            <person name="Kukolya J."/>
        </authorList>
    </citation>
    <scope>NUCLEOTIDE SEQUENCE [LARGE SCALE GENOMIC DNA]</scope>
    <source>
        <strain evidence="2 3">DSM 43795</strain>
    </source>
</reference>
<keyword evidence="3" id="KW-1185">Reference proteome</keyword>
<dbReference type="InterPro" id="IPR007055">
    <property type="entry name" value="BON_dom"/>
</dbReference>
<dbReference type="Proteomes" id="UP000832041">
    <property type="component" value="Chromosome"/>
</dbReference>
<feature type="domain" description="BON" evidence="1">
    <location>
        <begin position="200"/>
        <end position="261"/>
    </location>
</feature>
<evidence type="ECO:0000313" key="2">
    <source>
        <dbReference type="EMBL" id="UPT19730.1"/>
    </source>
</evidence>
<name>A0ABY4L0K7_THEAE</name>
<dbReference type="InterPro" id="IPR043519">
    <property type="entry name" value="NT_sf"/>
</dbReference>
<evidence type="ECO:0000259" key="1">
    <source>
        <dbReference type="Pfam" id="PF04972"/>
    </source>
</evidence>
<organism evidence="2 3">
    <name type="scientific">Thermobifida alba</name>
    <name type="common">Thermomonospora alba</name>
    <dbReference type="NCBI Taxonomy" id="53522"/>
    <lineage>
        <taxon>Bacteria</taxon>
        <taxon>Bacillati</taxon>
        <taxon>Actinomycetota</taxon>
        <taxon>Actinomycetes</taxon>
        <taxon>Streptosporangiales</taxon>
        <taxon>Nocardiopsidaceae</taxon>
        <taxon>Thermobifida</taxon>
    </lineage>
</organism>
<evidence type="ECO:0000313" key="3">
    <source>
        <dbReference type="Proteomes" id="UP000832041"/>
    </source>
</evidence>
<dbReference type="Gene3D" id="3.30.460.40">
    <property type="match status" value="1"/>
</dbReference>
<dbReference type="Pfam" id="PF14907">
    <property type="entry name" value="NTP_transf_5"/>
    <property type="match status" value="1"/>
</dbReference>
<proteinExistence type="predicted"/>
<gene>
    <name evidence="2" type="ORF">FOF52_01060</name>
</gene>
<protein>
    <submittedName>
        <fullName evidence="2">BON domain-containing protein</fullName>
    </submittedName>
</protein>
<dbReference type="InterPro" id="IPR039498">
    <property type="entry name" value="NTP_transf_5"/>
</dbReference>
<dbReference type="EMBL" id="CP051627">
    <property type="protein sequence ID" value="UPT19730.1"/>
    <property type="molecule type" value="Genomic_DNA"/>
</dbReference>